<feature type="transmembrane region" description="Helical" evidence="1">
    <location>
        <begin position="37"/>
        <end position="63"/>
    </location>
</feature>
<evidence type="ECO:0000313" key="3">
    <source>
        <dbReference type="Proteomes" id="UP000277864"/>
    </source>
</evidence>
<dbReference type="RefSeq" id="WP_125943829.1">
    <property type="nucleotide sequence ID" value="NZ_PXZH01000006.1"/>
</dbReference>
<comment type="caution">
    <text evidence="2">The sequence shown here is derived from an EMBL/GenBank/DDBJ whole genome shotgun (WGS) entry which is preliminary data.</text>
</comment>
<dbReference type="EMBL" id="PXZH01000006">
    <property type="protein sequence ID" value="RST88735.1"/>
    <property type="molecule type" value="Genomic_DNA"/>
</dbReference>
<organism evidence="2 3">
    <name type="scientific">Vagococcus humatus</name>
    <dbReference type="NCBI Taxonomy" id="1889241"/>
    <lineage>
        <taxon>Bacteria</taxon>
        <taxon>Bacillati</taxon>
        <taxon>Bacillota</taxon>
        <taxon>Bacilli</taxon>
        <taxon>Lactobacillales</taxon>
        <taxon>Enterococcaceae</taxon>
        <taxon>Vagococcus</taxon>
    </lineage>
</organism>
<sequence>MFEGIAIGMIFMMAVGLLVAIILGIGLVQLLVALIKILFVFIGKLLLVVAAIWCSVVVVKFIISKVKKNSRY</sequence>
<feature type="transmembrane region" description="Helical" evidence="1">
    <location>
        <begin position="7"/>
        <end position="31"/>
    </location>
</feature>
<evidence type="ECO:0000256" key="1">
    <source>
        <dbReference type="SAM" id="Phobius"/>
    </source>
</evidence>
<dbReference type="Proteomes" id="UP000277864">
    <property type="component" value="Unassembled WGS sequence"/>
</dbReference>
<accession>A0A429Z4W4</accession>
<proteinExistence type="predicted"/>
<name>A0A429Z4W4_9ENTE</name>
<protein>
    <submittedName>
        <fullName evidence="2">Uncharacterized protein</fullName>
    </submittedName>
</protein>
<reference evidence="2 3" key="1">
    <citation type="submission" date="2018-03" db="EMBL/GenBank/DDBJ databases">
        <authorList>
            <person name="Gulvik C.A."/>
        </authorList>
    </citation>
    <scope>NUCLEOTIDE SEQUENCE [LARGE SCALE GENOMIC DNA]</scope>
    <source>
        <strain evidence="2 3">JCM 31581</strain>
    </source>
</reference>
<keyword evidence="1" id="KW-0812">Transmembrane</keyword>
<evidence type="ECO:0000313" key="2">
    <source>
        <dbReference type="EMBL" id="RST88735.1"/>
    </source>
</evidence>
<gene>
    <name evidence="2" type="ORF">C7P63_09035</name>
</gene>
<keyword evidence="1" id="KW-0472">Membrane</keyword>
<keyword evidence="3" id="KW-1185">Reference proteome</keyword>
<keyword evidence="1" id="KW-1133">Transmembrane helix</keyword>
<dbReference type="AlphaFoldDB" id="A0A429Z4W4"/>